<name>A0A662DD60_UNCAE</name>
<feature type="domain" description="2-thiouridine synthetase TtuA-like N-terminal LIM" evidence="4">
    <location>
        <begin position="2"/>
        <end position="32"/>
    </location>
</feature>
<keyword evidence="1" id="KW-0808">Transferase</keyword>
<feature type="binding site" evidence="2">
    <location>
        <position position="64"/>
    </location>
    <ligand>
        <name>ATP</name>
        <dbReference type="ChEBI" id="CHEBI:30616"/>
    </ligand>
</feature>
<organism evidence="5 6">
    <name type="scientific">Aerophobetes bacterium</name>
    <dbReference type="NCBI Taxonomy" id="2030807"/>
    <lineage>
        <taxon>Bacteria</taxon>
        <taxon>Candidatus Aerophobota</taxon>
    </lineage>
</organism>
<feature type="binding site" evidence="2">
    <location>
        <position position="168"/>
    </location>
    <ligand>
        <name>ATP</name>
        <dbReference type="ChEBI" id="CHEBI:30616"/>
    </ligand>
</feature>
<dbReference type="InterPro" id="IPR011063">
    <property type="entry name" value="TilS/TtcA_N"/>
</dbReference>
<dbReference type="GO" id="GO:0016740">
    <property type="term" value="F:transferase activity"/>
    <property type="evidence" value="ECO:0007669"/>
    <property type="project" value="UniProtKB-KW"/>
</dbReference>
<dbReference type="Gene3D" id="3.40.50.620">
    <property type="entry name" value="HUPs"/>
    <property type="match status" value="1"/>
</dbReference>
<sequence>MRCRRCKDKGKKEKAIINLPHHNLSLCRDCFLDWYERQLERMIEKTKMFTRKDKIMVAVSGGKDSLALWYALSRLGYKTDGMYINLGIDKGDYSLTSCKKSEALSHRINRPLYVVDVKKYFGKGIPELSSLTKQPACSICGLIKRYFTNKTALEKGYFCVATGHNLDDEVVTLLSNTLSWDIESLIRQAPVLPQKIGFARRVKPLVGFTEKENLLYCLLRKIDYIAEDCPLSRGTGTLFYKRLFNQIEERSPGTKLRFYINFQKKFRPLLPPGFIPRLQPCPSCGQPTTTGDLCALCRLLQQVKGKNTLLPPV</sequence>
<dbReference type="InterPro" id="IPR014729">
    <property type="entry name" value="Rossmann-like_a/b/a_fold"/>
</dbReference>
<evidence type="ECO:0000259" key="4">
    <source>
        <dbReference type="Pfam" id="PF22082"/>
    </source>
</evidence>
<reference evidence="5 6" key="1">
    <citation type="submission" date="2018-06" db="EMBL/GenBank/DDBJ databases">
        <title>Extensive metabolic versatility and redundancy in microbially diverse, dynamic hydrothermal sediments.</title>
        <authorList>
            <person name="Dombrowski N."/>
            <person name="Teske A."/>
            <person name="Baker B.J."/>
        </authorList>
    </citation>
    <scope>NUCLEOTIDE SEQUENCE [LARGE SCALE GENOMIC DNA]</scope>
    <source>
        <strain evidence="5">B3_G15</strain>
    </source>
</reference>
<dbReference type="InterPro" id="IPR054306">
    <property type="entry name" value="TtuA-like_LIM_N"/>
</dbReference>
<comment type="caution">
    <text evidence="5">The sequence shown here is derived from an EMBL/GenBank/DDBJ whole genome shotgun (WGS) entry which is preliminary data.</text>
</comment>
<evidence type="ECO:0000313" key="5">
    <source>
        <dbReference type="EMBL" id="RLE13700.1"/>
    </source>
</evidence>
<accession>A0A662DD60</accession>
<feature type="binding site" evidence="2">
    <location>
        <begin position="58"/>
        <end position="60"/>
    </location>
    <ligand>
        <name>ATP</name>
        <dbReference type="ChEBI" id="CHEBI:30616"/>
    </ligand>
</feature>
<dbReference type="SUPFAM" id="SSF52402">
    <property type="entry name" value="Adenine nucleotide alpha hydrolases-like"/>
    <property type="match status" value="1"/>
</dbReference>
<evidence type="ECO:0000256" key="1">
    <source>
        <dbReference type="ARBA" id="ARBA00022679"/>
    </source>
</evidence>
<dbReference type="Pfam" id="PF01171">
    <property type="entry name" value="ATP_bind_3"/>
    <property type="match status" value="1"/>
</dbReference>
<dbReference type="GO" id="GO:0005524">
    <property type="term" value="F:ATP binding"/>
    <property type="evidence" value="ECO:0007669"/>
    <property type="project" value="UniProtKB-KW"/>
</dbReference>
<dbReference type="Proteomes" id="UP000280417">
    <property type="component" value="Unassembled WGS sequence"/>
</dbReference>
<gene>
    <name evidence="5" type="ORF">DRJ04_03795</name>
</gene>
<dbReference type="Pfam" id="PF22082">
    <property type="entry name" value="TtuA_LIM_N"/>
    <property type="match status" value="1"/>
</dbReference>
<dbReference type="EMBL" id="QMQA01000081">
    <property type="protein sequence ID" value="RLE13700.1"/>
    <property type="molecule type" value="Genomic_DNA"/>
</dbReference>
<evidence type="ECO:0000256" key="2">
    <source>
        <dbReference type="PIRSR" id="PIRSR004976-51"/>
    </source>
</evidence>
<evidence type="ECO:0000313" key="6">
    <source>
        <dbReference type="Proteomes" id="UP000280417"/>
    </source>
</evidence>
<evidence type="ECO:0000259" key="3">
    <source>
        <dbReference type="Pfam" id="PF01171"/>
    </source>
</evidence>
<dbReference type="GO" id="GO:0000049">
    <property type="term" value="F:tRNA binding"/>
    <property type="evidence" value="ECO:0007669"/>
    <property type="project" value="TreeGrafter"/>
</dbReference>
<feature type="domain" description="tRNA(Ile)-lysidine/2-thiocytidine synthase N-terminal" evidence="3">
    <location>
        <begin position="54"/>
        <end position="226"/>
    </location>
</feature>
<dbReference type="PANTHER" id="PTHR11807:SF27">
    <property type="entry name" value="TRNA-5-METHYLURIDINE(54) 2-SULFURTRANSFERASE"/>
    <property type="match status" value="1"/>
</dbReference>
<feature type="binding site" evidence="2">
    <location>
        <position position="163"/>
    </location>
    <ligand>
        <name>ATP</name>
        <dbReference type="ChEBI" id="CHEBI:30616"/>
    </ligand>
</feature>
<dbReference type="GO" id="GO:0002143">
    <property type="term" value="P:tRNA wobble position uridine thiolation"/>
    <property type="evidence" value="ECO:0007669"/>
    <property type="project" value="TreeGrafter"/>
</dbReference>
<proteinExistence type="predicted"/>
<dbReference type="PANTHER" id="PTHR11807">
    <property type="entry name" value="ATPASES OF THE PP SUPERFAMILY-RELATED"/>
    <property type="match status" value="1"/>
</dbReference>
<protein>
    <submittedName>
        <fullName evidence="5">tRNA(Ile)-lysidine synthetase</fullName>
    </submittedName>
</protein>
<keyword evidence="2" id="KW-0547">Nucleotide-binding</keyword>
<dbReference type="AlphaFoldDB" id="A0A662DD60"/>
<dbReference type="PIRSF" id="PIRSF004976">
    <property type="entry name" value="ATPase_YdaO"/>
    <property type="match status" value="1"/>
</dbReference>
<keyword evidence="2" id="KW-0067">ATP-binding</keyword>
<feature type="binding site" evidence="2">
    <location>
        <position position="84"/>
    </location>
    <ligand>
        <name>ATP</name>
        <dbReference type="ChEBI" id="CHEBI:30616"/>
    </ligand>
</feature>
<dbReference type="InterPro" id="IPR035107">
    <property type="entry name" value="tRNA_thiolation_TtcA_Ctu1"/>
</dbReference>
<dbReference type="GO" id="GO:0002144">
    <property type="term" value="C:cytosolic tRNA wobble base thiouridylase complex"/>
    <property type="evidence" value="ECO:0007669"/>
    <property type="project" value="TreeGrafter"/>
</dbReference>